<evidence type="ECO:0000313" key="2">
    <source>
        <dbReference type="Proteomes" id="UP000070491"/>
    </source>
</evidence>
<dbReference type="Proteomes" id="UP000070491">
    <property type="component" value="Unassembled WGS sequence"/>
</dbReference>
<comment type="caution">
    <text evidence="1">The sequence shown here is derived from an EMBL/GenBank/DDBJ whole genome shotgun (WGS) entry which is preliminary data.</text>
</comment>
<reference evidence="1 2" key="1">
    <citation type="journal article" date="2016" name="Sci. Rep.">
        <title>Metabolic traits of an uncultured archaeal lineage -MSBL1- from brine pools of the Red Sea.</title>
        <authorList>
            <person name="Mwirichia R."/>
            <person name="Alam I."/>
            <person name="Rashid M."/>
            <person name="Vinu M."/>
            <person name="Ba-Alawi W."/>
            <person name="Anthony Kamau A."/>
            <person name="Kamanda Ngugi D."/>
            <person name="Goker M."/>
            <person name="Klenk H.P."/>
            <person name="Bajic V."/>
            <person name="Stingl U."/>
        </authorList>
    </citation>
    <scope>NUCLEOTIDE SEQUENCE [LARGE SCALE GENOMIC DNA]</scope>
    <source>
        <strain evidence="1">SCGC-AAA382F02</strain>
    </source>
</reference>
<dbReference type="EMBL" id="LHYG01000012">
    <property type="protein sequence ID" value="KXB06174.1"/>
    <property type="molecule type" value="Genomic_DNA"/>
</dbReference>
<keyword evidence="2" id="KW-1185">Reference proteome</keyword>
<sequence>MLCENHHIQLKSEVMGLLWALKAEKDETFRRRPKNAREAMKRTAFLIEEAKYRQKWSHKIRQLTEEFLECREGEVRKMVPSGYTK</sequence>
<organism evidence="1 2">
    <name type="scientific">candidate division MSBL1 archaeon SCGC-AAA382F02</name>
    <dbReference type="NCBI Taxonomy" id="1698282"/>
    <lineage>
        <taxon>Archaea</taxon>
        <taxon>Methanobacteriati</taxon>
        <taxon>Methanobacteriota</taxon>
        <taxon>candidate division MSBL1</taxon>
    </lineage>
</organism>
<name>A0A133VID3_9EURY</name>
<evidence type="ECO:0000313" key="1">
    <source>
        <dbReference type="EMBL" id="KXB06174.1"/>
    </source>
</evidence>
<accession>A0A133VID3</accession>
<gene>
    <name evidence="1" type="ORF">AKJ53_01155</name>
</gene>
<evidence type="ECO:0008006" key="3">
    <source>
        <dbReference type="Google" id="ProtNLM"/>
    </source>
</evidence>
<dbReference type="AlphaFoldDB" id="A0A133VID3"/>
<proteinExistence type="predicted"/>
<protein>
    <recommendedName>
        <fullName evidence="3">Transposase</fullName>
    </recommendedName>
</protein>